<protein>
    <recommendedName>
        <fullName evidence="4">DUF3017 domain-containing protein</fullName>
    </recommendedName>
</protein>
<keyword evidence="1" id="KW-0812">Transmembrane</keyword>
<dbReference type="OrthoDB" id="5192929at2"/>
<dbReference type="Pfam" id="PF11222">
    <property type="entry name" value="DUF3017"/>
    <property type="match status" value="1"/>
</dbReference>
<evidence type="ECO:0000313" key="2">
    <source>
        <dbReference type="EMBL" id="SFB85560.1"/>
    </source>
</evidence>
<dbReference type="EMBL" id="FOLM01000001">
    <property type="protein sequence ID" value="SFB85560.1"/>
    <property type="molecule type" value="Genomic_DNA"/>
</dbReference>
<gene>
    <name evidence="2" type="ORF">SAMN05421773_101274</name>
</gene>
<keyword evidence="1" id="KW-0472">Membrane</keyword>
<sequence>MVVEVTTSERGGSRRYPEVTWDTARPQGGGRTAGGGYPAPVRQWPLLTVLAGTLAGLLVMTVSGFRIGLLIVGCSVLAGGVLRLVLPAVGMLAVRSRFTDVVTYGALGTLIVLLTLMAQPDPWLELPFLKDILRFSAGD</sequence>
<feature type="transmembrane region" description="Helical" evidence="1">
    <location>
        <begin position="69"/>
        <end position="94"/>
    </location>
</feature>
<dbReference type="Proteomes" id="UP000199207">
    <property type="component" value="Unassembled WGS sequence"/>
</dbReference>
<evidence type="ECO:0008006" key="4">
    <source>
        <dbReference type="Google" id="ProtNLM"/>
    </source>
</evidence>
<keyword evidence="1" id="KW-1133">Transmembrane helix</keyword>
<keyword evidence="3" id="KW-1185">Reference proteome</keyword>
<feature type="transmembrane region" description="Helical" evidence="1">
    <location>
        <begin position="44"/>
        <end position="63"/>
    </location>
</feature>
<organism evidence="2 3">
    <name type="scientific">Streptomyces aidingensis</name>
    <dbReference type="NCBI Taxonomy" id="910347"/>
    <lineage>
        <taxon>Bacteria</taxon>
        <taxon>Bacillati</taxon>
        <taxon>Actinomycetota</taxon>
        <taxon>Actinomycetes</taxon>
        <taxon>Kitasatosporales</taxon>
        <taxon>Streptomycetaceae</taxon>
        <taxon>Streptomyces</taxon>
    </lineage>
</organism>
<dbReference type="STRING" id="910347.SAMN05421773_101274"/>
<feature type="transmembrane region" description="Helical" evidence="1">
    <location>
        <begin position="101"/>
        <end position="119"/>
    </location>
</feature>
<evidence type="ECO:0000313" key="3">
    <source>
        <dbReference type="Proteomes" id="UP000199207"/>
    </source>
</evidence>
<name>A0A1I1EKS4_9ACTN</name>
<proteinExistence type="predicted"/>
<dbReference type="AlphaFoldDB" id="A0A1I1EKS4"/>
<dbReference type="InterPro" id="IPR021385">
    <property type="entry name" value="DUF3017"/>
</dbReference>
<reference evidence="2 3" key="1">
    <citation type="submission" date="2016-10" db="EMBL/GenBank/DDBJ databases">
        <authorList>
            <person name="de Groot N.N."/>
        </authorList>
    </citation>
    <scope>NUCLEOTIDE SEQUENCE [LARGE SCALE GENOMIC DNA]</scope>
    <source>
        <strain evidence="2 3">CGMCC 4.5739</strain>
    </source>
</reference>
<accession>A0A1I1EKS4</accession>
<evidence type="ECO:0000256" key="1">
    <source>
        <dbReference type="SAM" id="Phobius"/>
    </source>
</evidence>